<evidence type="ECO:0000313" key="5">
    <source>
        <dbReference type="Proteomes" id="UP000789572"/>
    </source>
</evidence>
<dbReference type="EMBL" id="CAJVPJ010000242">
    <property type="protein sequence ID" value="CAG8500500.1"/>
    <property type="molecule type" value="Genomic_DNA"/>
</dbReference>
<keyword evidence="3" id="KW-0413">Isomerase</keyword>
<evidence type="ECO:0000256" key="1">
    <source>
        <dbReference type="ARBA" id="ARBA00004275"/>
    </source>
</evidence>
<dbReference type="PANTHER" id="PTHR43684">
    <property type="match status" value="1"/>
</dbReference>
<gene>
    <name evidence="4" type="ORF">POCULU_LOCUS2546</name>
</gene>
<dbReference type="SUPFAM" id="SSF52096">
    <property type="entry name" value="ClpP/crotonase"/>
    <property type="match status" value="1"/>
</dbReference>
<dbReference type="PANTHER" id="PTHR43684:SF1">
    <property type="entry name" value="ENOYL-COA DELTA ISOMERASE 2"/>
    <property type="match status" value="1"/>
</dbReference>
<proteinExistence type="predicted"/>
<evidence type="ECO:0000256" key="3">
    <source>
        <dbReference type="ARBA" id="ARBA00023235"/>
    </source>
</evidence>
<organism evidence="4 5">
    <name type="scientific">Paraglomus occultum</name>
    <dbReference type="NCBI Taxonomy" id="144539"/>
    <lineage>
        <taxon>Eukaryota</taxon>
        <taxon>Fungi</taxon>
        <taxon>Fungi incertae sedis</taxon>
        <taxon>Mucoromycota</taxon>
        <taxon>Glomeromycotina</taxon>
        <taxon>Glomeromycetes</taxon>
        <taxon>Paraglomerales</taxon>
        <taxon>Paraglomeraceae</taxon>
        <taxon>Paraglomus</taxon>
    </lineage>
</organism>
<name>A0A9N9EZK9_9GLOM</name>
<comment type="subcellular location">
    <subcellularLocation>
        <location evidence="1">Peroxisome</location>
    </subcellularLocation>
</comment>
<keyword evidence="2" id="KW-0576">Peroxisome</keyword>
<dbReference type="Gene3D" id="1.10.12.10">
    <property type="entry name" value="Lyase 2-enoyl-coa Hydratase, Chain A, domain 2"/>
    <property type="match status" value="1"/>
</dbReference>
<dbReference type="GO" id="GO:0005777">
    <property type="term" value="C:peroxisome"/>
    <property type="evidence" value="ECO:0007669"/>
    <property type="project" value="UniProtKB-SubCell"/>
</dbReference>
<protein>
    <submittedName>
        <fullName evidence="4">9993_t:CDS:1</fullName>
    </submittedName>
</protein>
<dbReference type="OrthoDB" id="448450at2759"/>
<reference evidence="4" key="1">
    <citation type="submission" date="2021-06" db="EMBL/GenBank/DDBJ databases">
        <authorList>
            <person name="Kallberg Y."/>
            <person name="Tangrot J."/>
            <person name="Rosling A."/>
        </authorList>
    </citation>
    <scope>NUCLEOTIDE SEQUENCE</scope>
    <source>
        <strain evidence="4">IA702</strain>
    </source>
</reference>
<dbReference type="CDD" id="cd06558">
    <property type="entry name" value="crotonase-like"/>
    <property type="match status" value="1"/>
</dbReference>
<dbReference type="InterPro" id="IPR051053">
    <property type="entry name" value="ECH/Chromodomain_protein"/>
</dbReference>
<accession>A0A9N9EZK9</accession>
<evidence type="ECO:0000313" key="4">
    <source>
        <dbReference type="EMBL" id="CAG8500500.1"/>
    </source>
</evidence>
<keyword evidence="5" id="KW-1185">Reference proteome</keyword>
<dbReference type="Pfam" id="PF00378">
    <property type="entry name" value="ECH_1"/>
    <property type="match status" value="1"/>
</dbReference>
<dbReference type="Gene3D" id="3.90.226.10">
    <property type="entry name" value="2-enoyl-CoA Hydratase, Chain A, domain 1"/>
    <property type="match status" value="1"/>
</dbReference>
<dbReference type="InterPro" id="IPR001753">
    <property type="entry name" value="Enoyl-CoA_hydra/iso"/>
</dbReference>
<dbReference type="InterPro" id="IPR029045">
    <property type="entry name" value="ClpP/crotonase-like_dom_sf"/>
</dbReference>
<dbReference type="AlphaFoldDB" id="A0A9N9EZK9"/>
<dbReference type="Proteomes" id="UP000789572">
    <property type="component" value="Unassembled WGS sequence"/>
</dbReference>
<sequence length="214" mass="23589">MAIPRVKHFEITLTDEGVAIIAFNRPAHRNALNGEVYKEWDRSLMWAAQSPEVKVTILTGKGKLYMGGHQLASTADIDESKSRKAVKESIVCVQSLLNTLINFPKLLIAAVNGPAIGIGMTTLALCDVVYAVPDAIFLTPFMQFGFCAEGCSSYTFPSRIIPPDNFISDVVAIATKTTNFPPIAIFQTKNLVRARERETLMAVNRNECEVLLER</sequence>
<dbReference type="GO" id="GO:0004165">
    <property type="term" value="F:delta(3)-delta(2)-enoyl-CoA isomerase activity"/>
    <property type="evidence" value="ECO:0007669"/>
    <property type="project" value="UniProtKB-ARBA"/>
</dbReference>
<evidence type="ECO:0000256" key="2">
    <source>
        <dbReference type="ARBA" id="ARBA00023140"/>
    </source>
</evidence>
<comment type="caution">
    <text evidence="4">The sequence shown here is derived from an EMBL/GenBank/DDBJ whole genome shotgun (WGS) entry which is preliminary data.</text>
</comment>
<dbReference type="InterPro" id="IPR014748">
    <property type="entry name" value="Enoyl-CoA_hydra_C"/>
</dbReference>